<proteinExistence type="predicted"/>
<dbReference type="EMBL" id="AY577429">
    <property type="protein sequence ID" value="AAS90272.1"/>
    <property type="molecule type" value="Genomic_DNA"/>
</dbReference>
<evidence type="ECO:0000256" key="1">
    <source>
        <dbReference type="SAM" id="MobiDB-lite"/>
    </source>
</evidence>
<evidence type="ECO:0000313" key="3">
    <source>
        <dbReference type="Proteomes" id="UP000204242"/>
    </source>
</evidence>
<organism evidence="2 3">
    <name type="scientific">Ichnoviriform fugitivi</name>
    <dbReference type="NCBI Taxonomy" id="265522"/>
    <lineage>
        <taxon>Viruses</taxon>
        <taxon>Viruses incertae sedis</taxon>
        <taxon>Polydnaviriformidae</taxon>
        <taxon>Ichnoviriform</taxon>
    </lineage>
</organism>
<evidence type="ECO:0000313" key="2">
    <source>
        <dbReference type="EMBL" id="AAS90272.1"/>
    </source>
</evidence>
<dbReference type="Proteomes" id="UP000204242">
    <property type="component" value="Genome"/>
</dbReference>
<name>Q6PUP3_9VIRU</name>
<sequence>MRERSVSPEFLIALGLMKVTTDETTVGSVSVSTSRDTAETDKRGARSTRISASAEVIRRPHKEKSRCKSAATASSTAKKTCVVKEEHVSKPRERAKKRTRAESIDKPQSIIPAPVVTKPATKVSSSAPKCTVKTAAAAESPSVLTSAADKVIFWSEIIHCDFKSTNFIKLLEKKKFSEEQIEMLKQSFAHLTRAFHRRPTKPLRFMKTYECIECNFSISHECLAIDTTRYWTFGGNAPCIHFIRPESTTMCACDFTIFHSHFSKSKSKRADPVPSCSPSTLPGVKVNLSVNLQCYKCATTLSMKNPPNAACADMSNFVSADGRVRKKFCEYVSENLEYGPKNSPNISEFFSCRNDCCVLFHRCAKAGIVRSPMPVQTHPPFMLAV</sequence>
<feature type="region of interest" description="Disordered" evidence="1">
    <location>
        <begin position="85"/>
        <end position="107"/>
    </location>
</feature>
<reference evidence="2 3" key="1">
    <citation type="journal article" date="2007" name="Virology">
        <title>Shared and species-specific features among ichnovirus genomes.</title>
        <authorList>
            <person name="Tanaka K."/>
            <person name="Lapointe R."/>
            <person name="Barney W.E."/>
            <person name="Makkay A.M."/>
            <person name="Stoltz D."/>
            <person name="Cusson M."/>
            <person name="Webb B.A."/>
        </authorList>
    </citation>
    <scope>NUCLEOTIDE SEQUENCE [LARGE SCALE GENOMIC DNA]</scope>
</reference>
<dbReference type="RefSeq" id="YP_001031234.1">
    <property type="nucleotide sequence ID" value="NC_008954.1"/>
</dbReference>
<accession>Q6PUP3</accession>
<protein>
    <submittedName>
        <fullName evidence="2">C10.1</fullName>
    </submittedName>
</protein>